<keyword evidence="1" id="KW-0732">Signal</keyword>
<feature type="chain" id="PRO_5004252370" description="SbsA Ig-like domain-containing protein" evidence="1">
    <location>
        <begin position="24"/>
        <end position="197"/>
    </location>
</feature>
<feature type="signal peptide" evidence="1">
    <location>
        <begin position="1"/>
        <end position="23"/>
    </location>
</feature>
<accession>Q58WR3</accession>
<evidence type="ECO:0000313" key="2">
    <source>
        <dbReference type="EMBL" id="AAX16413.1"/>
    </source>
</evidence>
<dbReference type="EMBL" id="AY766186">
    <property type="protein sequence ID" value="AAX16413.1"/>
    <property type="molecule type" value="Genomic_DNA"/>
</dbReference>
<name>Q58WR3_9BACT</name>
<evidence type="ECO:0008006" key="3">
    <source>
        <dbReference type="Google" id="ProtNLM"/>
    </source>
</evidence>
<evidence type="ECO:0000256" key="1">
    <source>
        <dbReference type="SAM" id="SignalP"/>
    </source>
</evidence>
<proteinExistence type="predicted"/>
<organism evidence="2">
    <name type="scientific">uncultured murine large bowel bacterium BAC 54B</name>
    <dbReference type="NCBI Taxonomy" id="314101"/>
    <lineage>
        <taxon>Bacteria</taxon>
        <taxon>environmental samples</taxon>
    </lineage>
</organism>
<dbReference type="AlphaFoldDB" id="Q58WR3"/>
<reference evidence="2" key="1">
    <citation type="journal article" date="2005" name="Appl. Environ. Microbiol.">
        <title>Construction, analysis, and beta-glucanase screening of a bacterial artificial chromosome library from the large-bowel microbiota of mice.</title>
        <authorList>
            <person name="Walter J."/>
            <person name="Mangold M."/>
            <person name="Tannock G.W."/>
        </authorList>
    </citation>
    <scope>NUCLEOTIDE SEQUENCE</scope>
</reference>
<sequence>MPMRTKPLITIVCTLLGLQALYAGNTDTTAPIMWPVSYTIKSDKPFVYPLEEIGITFDRAIKVMDGVTAPVTIQANGEVVAEATSIEIINSESKNSTQGILNVHFEKQNLPKGVTYQLCHPEGVIGWTEMEEGIYQLVNGAIKTNFSVPDSLGPTFGTEECSIFVAFDCISYKTQTFSSGFGELSLNNLWNESSSHF</sequence>
<protein>
    <recommendedName>
        <fullName evidence="3">SbsA Ig-like domain-containing protein</fullName>
    </recommendedName>
</protein>